<dbReference type="CDD" id="cd02042">
    <property type="entry name" value="ParAB_family"/>
    <property type="match status" value="1"/>
</dbReference>
<dbReference type="InterPro" id="IPR027417">
    <property type="entry name" value="P-loop_NTPase"/>
</dbReference>
<dbReference type="SUPFAM" id="SSF52540">
    <property type="entry name" value="P-loop containing nucleoside triphosphate hydrolases"/>
    <property type="match status" value="1"/>
</dbReference>
<dbReference type="EMBL" id="JAEKCZ010000018">
    <property type="protein sequence ID" value="MBJ2258539.1"/>
    <property type="molecule type" value="Genomic_DNA"/>
</dbReference>
<dbReference type="PANTHER" id="PTHR43384">
    <property type="entry name" value="SEPTUM SITE-DETERMINING PROTEIN MIND HOMOLOG, CHLOROPLASTIC-RELATED"/>
    <property type="match status" value="1"/>
</dbReference>
<evidence type="ECO:0000313" key="4">
    <source>
        <dbReference type="Proteomes" id="UP000658390"/>
    </source>
</evidence>
<dbReference type="Pfam" id="PF06564">
    <property type="entry name" value="CBP_BcsQ"/>
    <property type="match status" value="1"/>
</dbReference>
<dbReference type="AlphaFoldDB" id="A0A8I1K699"/>
<organism evidence="3 4">
    <name type="scientific">Pseudomonas psychrophila</name>
    <dbReference type="NCBI Taxonomy" id="122355"/>
    <lineage>
        <taxon>Bacteria</taxon>
        <taxon>Pseudomonadati</taxon>
        <taxon>Pseudomonadota</taxon>
        <taxon>Gammaproteobacteria</taxon>
        <taxon>Pseudomonadales</taxon>
        <taxon>Pseudomonadaceae</taxon>
        <taxon>Pseudomonas</taxon>
    </lineage>
</organism>
<evidence type="ECO:0000313" key="3">
    <source>
        <dbReference type="EMBL" id="MBJ2258539.1"/>
    </source>
</evidence>
<dbReference type="PANTHER" id="PTHR43384:SF6">
    <property type="entry name" value="SEPTUM SITE-DETERMINING PROTEIN MIND HOMOLOG, CHLOROPLASTIC"/>
    <property type="match status" value="1"/>
</dbReference>
<proteinExistence type="predicted"/>
<dbReference type="GO" id="GO:0016887">
    <property type="term" value="F:ATP hydrolysis activity"/>
    <property type="evidence" value="ECO:0007669"/>
    <property type="project" value="TreeGrafter"/>
</dbReference>
<dbReference type="GO" id="GO:0051782">
    <property type="term" value="P:negative regulation of cell division"/>
    <property type="evidence" value="ECO:0007669"/>
    <property type="project" value="TreeGrafter"/>
</dbReference>
<dbReference type="GO" id="GO:0005829">
    <property type="term" value="C:cytosol"/>
    <property type="evidence" value="ECO:0007669"/>
    <property type="project" value="TreeGrafter"/>
</dbReference>
<keyword evidence="1" id="KW-0547">Nucleotide-binding</keyword>
<name>A0A8I1K699_9PSED</name>
<gene>
    <name evidence="3" type="primary">yhjQ</name>
    <name evidence="3" type="ORF">JFT45_18705</name>
</gene>
<sequence length="401" mass="42993">MSHKDDISNLFRRFGATSDSYHEFETPFDYPCAAPQKMPLPAEPAYLPEVVAQVVENMAAEPQNEQAPFKSLPFSVVTPGAQPVVQSVIPAVEPSRRDIEAPLMSSGDVATPLRHLLAEVALARQAEMHAQLQPDACAPKCKAHVVALVSAKGGVGKSTLGAGLASSLHLGAGKTLAIDLDPQNALHYHLGIESGAVGLGSTCAQGTTWADKLQQGFDDAQLLPYGVLSDDERCALERDMSQDRHWLARQLASLDLGESDVVILDTPTGRSLYLEQALDVADQVIVVTTADAASFIALDQMDRLIDSALTRPESSVCNYVVNQFDARREFSRDMLEVLKRRLGGQLLGVIALDNTLGESLAYGRNPLASPHASAVCQEMALLAKQLKARFQNAAVSAMSAL</sequence>
<evidence type="ECO:0000256" key="1">
    <source>
        <dbReference type="ARBA" id="ARBA00022741"/>
    </source>
</evidence>
<comment type="caution">
    <text evidence="3">The sequence shown here is derived from an EMBL/GenBank/DDBJ whole genome shotgun (WGS) entry which is preliminary data.</text>
</comment>
<dbReference type="NCBIfam" id="TIGR03371">
    <property type="entry name" value="cellulose_yhjQ"/>
    <property type="match status" value="1"/>
</dbReference>
<dbReference type="Proteomes" id="UP000658390">
    <property type="component" value="Unassembled WGS sequence"/>
</dbReference>
<dbReference type="InterPro" id="IPR017746">
    <property type="entry name" value="Cellulose_synthase_operon_BcsQ"/>
</dbReference>
<accession>A0A8I1K699</accession>
<dbReference type="Gene3D" id="3.40.50.300">
    <property type="entry name" value="P-loop containing nucleotide triphosphate hydrolases"/>
    <property type="match status" value="1"/>
</dbReference>
<dbReference type="InterPro" id="IPR050625">
    <property type="entry name" value="ParA/MinD_ATPase"/>
</dbReference>
<dbReference type="GO" id="GO:0009898">
    <property type="term" value="C:cytoplasmic side of plasma membrane"/>
    <property type="evidence" value="ECO:0007669"/>
    <property type="project" value="TreeGrafter"/>
</dbReference>
<protein>
    <submittedName>
        <fullName evidence="3">Cellulose synthase operon protein YhjQ</fullName>
    </submittedName>
</protein>
<keyword evidence="2" id="KW-0067">ATP-binding</keyword>
<dbReference type="RefSeq" id="WP_198822647.1">
    <property type="nucleotide sequence ID" value="NZ_JAEKCZ010000018.1"/>
</dbReference>
<reference evidence="3" key="1">
    <citation type="submission" date="2020-12" db="EMBL/GenBank/DDBJ databases">
        <title>Antibiotic resistance and phylogeny of Pseudomonas spp. isolated over three decades from chicken meat in the Norwegian food chain.</title>
        <authorList>
            <person name="Moen B."/>
        </authorList>
    </citation>
    <scope>NUCLEOTIDE SEQUENCE</scope>
    <source>
        <strain evidence="3">MF6762</strain>
    </source>
</reference>
<dbReference type="GO" id="GO:0005524">
    <property type="term" value="F:ATP binding"/>
    <property type="evidence" value="ECO:0007669"/>
    <property type="project" value="UniProtKB-KW"/>
</dbReference>
<evidence type="ECO:0000256" key="2">
    <source>
        <dbReference type="ARBA" id="ARBA00022840"/>
    </source>
</evidence>